<comment type="similarity">
    <text evidence="6">Belongs to the NFYA/HAP2 subunit family.</text>
</comment>
<comment type="subcellular location">
    <subcellularLocation>
        <location evidence="1 6">Nucleus</location>
    </subcellularLocation>
</comment>
<evidence type="ECO:0000256" key="3">
    <source>
        <dbReference type="ARBA" id="ARBA00023125"/>
    </source>
</evidence>
<comment type="subunit">
    <text evidence="6">Heterotrimer.</text>
</comment>
<keyword evidence="3 6" id="KW-0238">DNA-binding</keyword>
<keyword evidence="4 6" id="KW-0804">Transcription</keyword>
<dbReference type="Pfam" id="PF02045">
    <property type="entry name" value="CBFB_NFYA"/>
    <property type="match status" value="1"/>
</dbReference>
<evidence type="ECO:0000256" key="7">
    <source>
        <dbReference type="SAM" id="MobiDB-lite"/>
    </source>
</evidence>
<dbReference type="Gene3D" id="6.10.250.2430">
    <property type="match status" value="1"/>
</dbReference>
<organism evidence="8 9">
    <name type="scientific">Quillaja saponaria</name>
    <name type="common">Soap bark tree</name>
    <dbReference type="NCBI Taxonomy" id="32244"/>
    <lineage>
        <taxon>Eukaryota</taxon>
        <taxon>Viridiplantae</taxon>
        <taxon>Streptophyta</taxon>
        <taxon>Embryophyta</taxon>
        <taxon>Tracheophyta</taxon>
        <taxon>Spermatophyta</taxon>
        <taxon>Magnoliopsida</taxon>
        <taxon>eudicotyledons</taxon>
        <taxon>Gunneridae</taxon>
        <taxon>Pentapetalae</taxon>
        <taxon>rosids</taxon>
        <taxon>fabids</taxon>
        <taxon>Fabales</taxon>
        <taxon>Quillajaceae</taxon>
        <taxon>Quillaja</taxon>
    </lineage>
</organism>
<dbReference type="GO" id="GO:0003700">
    <property type="term" value="F:DNA-binding transcription factor activity"/>
    <property type="evidence" value="ECO:0007669"/>
    <property type="project" value="UniProtKB-UniRule"/>
</dbReference>
<dbReference type="PROSITE" id="PS51152">
    <property type="entry name" value="NFYA_HAP2_2"/>
    <property type="match status" value="1"/>
</dbReference>
<evidence type="ECO:0000256" key="5">
    <source>
        <dbReference type="ARBA" id="ARBA00023242"/>
    </source>
</evidence>
<dbReference type="PRINTS" id="PR00616">
    <property type="entry name" value="CCAATSUBUNTB"/>
</dbReference>
<evidence type="ECO:0000256" key="2">
    <source>
        <dbReference type="ARBA" id="ARBA00023015"/>
    </source>
</evidence>
<sequence length="335" mass="36771">MKSTCEKGPGLSAADSISPYVIGHQSWGASTESNGQQSSASKSLSLKIGVQPQHSHNSKLLTFQFQDQDSTSSQSTAQSYPEVGSAQSVYYGTQGQPVSDFIKSVSARGTQDFSFPLSQMNQNQPIAHIAFHHAKPYFGGLLGATYGPQATIYQSQVMGIAPVRVPLPLDLTEAEPIYVNAKQYHAILRRRQYRAKVEAQKKLIRGRKPYLHESRHLHALKRARGSGGRFLNTKKPQESKLLLTSHGLDVFGCTQLHPSRNMSESEASQLENYKDGASTTSCSDVTSVSNSDYIFQHRQSDFRFSGYPSGTDRSMLGNSVDMHGGGNQHRISVLM</sequence>
<comment type="function">
    <text evidence="6">Component of the sequence-specific heterotrimeric transcription factor (NF-Y) which specifically recognizes a 5'-CCAAT-3' box motif found in the promoters of its target genes.</text>
</comment>
<evidence type="ECO:0000313" key="8">
    <source>
        <dbReference type="EMBL" id="KAJ7963226.1"/>
    </source>
</evidence>
<keyword evidence="5 6" id="KW-0539">Nucleus</keyword>
<dbReference type="GO" id="GO:0005634">
    <property type="term" value="C:nucleus"/>
    <property type="evidence" value="ECO:0007669"/>
    <property type="project" value="UniProtKB-SubCell"/>
</dbReference>
<dbReference type="InterPro" id="IPR001289">
    <property type="entry name" value="NFYA"/>
</dbReference>
<feature type="compositionally biased region" description="Polar residues" evidence="7">
    <location>
        <begin position="261"/>
        <end position="271"/>
    </location>
</feature>
<dbReference type="PANTHER" id="PTHR12632">
    <property type="entry name" value="TRANSCRIPTION FACTOR NF-Y ALPHA-RELATED"/>
    <property type="match status" value="1"/>
</dbReference>
<dbReference type="Proteomes" id="UP001163823">
    <property type="component" value="Chromosome 7"/>
</dbReference>
<protein>
    <recommendedName>
        <fullName evidence="6">Nuclear transcription factor Y subunit</fullName>
    </recommendedName>
</protein>
<evidence type="ECO:0000256" key="4">
    <source>
        <dbReference type="ARBA" id="ARBA00023163"/>
    </source>
</evidence>
<evidence type="ECO:0000256" key="6">
    <source>
        <dbReference type="RuleBase" id="RU367155"/>
    </source>
</evidence>
<feature type="region of interest" description="Disordered" evidence="7">
    <location>
        <begin position="261"/>
        <end position="281"/>
    </location>
</feature>
<evidence type="ECO:0000313" key="9">
    <source>
        <dbReference type="Proteomes" id="UP001163823"/>
    </source>
</evidence>
<dbReference type="SMART" id="SM00521">
    <property type="entry name" value="CBF"/>
    <property type="match status" value="1"/>
</dbReference>
<dbReference type="KEGG" id="qsa:O6P43_018352"/>
<gene>
    <name evidence="8" type="ORF">O6P43_018352</name>
</gene>
<dbReference type="EMBL" id="JARAOO010000007">
    <property type="protein sequence ID" value="KAJ7963227.1"/>
    <property type="molecule type" value="Genomic_DNA"/>
</dbReference>
<comment type="caution">
    <text evidence="8">The sequence shown here is derived from an EMBL/GenBank/DDBJ whole genome shotgun (WGS) entry which is preliminary data.</text>
</comment>
<dbReference type="AlphaFoldDB" id="A0AAD7LTR6"/>
<dbReference type="EMBL" id="JARAOO010000007">
    <property type="protein sequence ID" value="KAJ7963226.1"/>
    <property type="molecule type" value="Genomic_DNA"/>
</dbReference>
<feature type="region of interest" description="Disordered" evidence="7">
    <location>
        <begin position="28"/>
        <end position="48"/>
    </location>
</feature>
<dbReference type="GO" id="GO:0003677">
    <property type="term" value="F:DNA binding"/>
    <property type="evidence" value="ECO:0007669"/>
    <property type="project" value="UniProtKB-KW"/>
</dbReference>
<reference evidence="8" key="1">
    <citation type="journal article" date="2023" name="Science">
        <title>Elucidation of the pathway for biosynthesis of saponin adjuvants from the soapbark tree.</title>
        <authorList>
            <person name="Reed J."/>
            <person name="Orme A."/>
            <person name="El-Demerdash A."/>
            <person name="Owen C."/>
            <person name="Martin L.B.B."/>
            <person name="Misra R.C."/>
            <person name="Kikuchi S."/>
            <person name="Rejzek M."/>
            <person name="Martin A.C."/>
            <person name="Harkess A."/>
            <person name="Leebens-Mack J."/>
            <person name="Louveau T."/>
            <person name="Stephenson M.J."/>
            <person name="Osbourn A."/>
        </authorList>
    </citation>
    <scope>NUCLEOTIDE SEQUENCE</scope>
    <source>
        <strain evidence="8">S10</strain>
    </source>
</reference>
<keyword evidence="2 6" id="KW-0805">Transcription regulation</keyword>
<feature type="compositionally biased region" description="Low complexity" evidence="7">
    <location>
        <begin position="36"/>
        <end position="47"/>
    </location>
</feature>
<keyword evidence="9" id="KW-1185">Reference proteome</keyword>
<evidence type="ECO:0000256" key="1">
    <source>
        <dbReference type="ARBA" id="ARBA00004123"/>
    </source>
</evidence>
<name>A0AAD7LTR6_QUISA</name>
<accession>A0AAD7LTR6</accession>
<proteinExistence type="inferred from homology"/>